<sequence>MLQIFVPAALVMVSFWMSRASAPSRTIIIAMTVLTETHLTTGTNQRLPPVAYIKAVDVYLGFCYLLNDMEFSKFQKKNDNRKSQDKKSEHKPTPPTPDLLHDARLDECTCNAAPTSIIAVIKQPNRFCVKHIDIVSRFVFPSALPVCGLLQLVFMYWVSQSYDEKKQKSKGHMQSVSNSLSAGVHSSMTL</sequence>
<feature type="compositionally biased region" description="Polar residues" evidence="1">
    <location>
        <begin position="172"/>
        <end position="190"/>
    </location>
</feature>
<organism evidence="4 5">
    <name type="scientific">Ancylostoma ceylanicum</name>
    <dbReference type="NCBI Taxonomy" id="53326"/>
    <lineage>
        <taxon>Eukaryota</taxon>
        <taxon>Metazoa</taxon>
        <taxon>Ecdysozoa</taxon>
        <taxon>Nematoda</taxon>
        <taxon>Chromadorea</taxon>
        <taxon>Rhabditida</taxon>
        <taxon>Rhabditina</taxon>
        <taxon>Rhabditomorpha</taxon>
        <taxon>Strongyloidea</taxon>
        <taxon>Ancylostomatidae</taxon>
        <taxon>Ancylostomatinae</taxon>
        <taxon>Ancylostoma</taxon>
    </lineage>
</organism>
<reference evidence="4 5" key="1">
    <citation type="submission" date="2013-05" db="EMBL/GenBank/DDBJ databases">
        <title>Draft genome of the parasitic nematode Anyclostoma ceylanicum.</title>
        <authorList>
            <person name="Mitreva M."/>
        </authorList>
    </citation>
    <scope>NUCLEOTIDE SEQUENCE [LARGE SCALE GENOMIC DNA]</scope>
</reference>
<gene>
    <name evidence="4" type="ORF">ANCCEY_07799</name>
</gene>
<name>A0A0D6LZP5_9BILA</name>
<dbReference type="Gene3D" id="1.20.58.390">
    <property type="entry name" value="Neurotransmitter-gated ion-channel transmembrane domain"/>
    <property type="match status" value="1"/>
</dbReference>
<dbReference type="InterPro" id="IPR036719">
    <property type="entry name" value="Neuro-gated_channel_TM_sf"/>
</dbReference>
<dbReference type="InterPro" id="IPR006029">
    <property type="entry name" value="Neurotrans-gated_channel_TM"/>
</dbReference>
<proteinExistence type="predicted"/>
<protein>
    <recommendedName>
        <fullName evidence="3">Neurotransmitter-gated ion-channel transmembrane domain-containing protein</fullName>
    </recommendedName>
</protein>
<keyword evidence="5" id="KW-1185">Reference proteome</keyword>
<evidence type="ECO:0000256" key="2">
    <source>
        <dbReference type="SAM" id="SignalP"/>
    </source>
</evidence>
<feature type="chain" id="PRO_5002307313" description="Neurotransmitter-gated ion-channel transmembrane domain-containing protein" evidence="2">
    <location>
        <begin position="21"/>
        <end position="190"/>
    </location>
</feature>
<accession>A0A0D6LZP5</accession>
<evidence type="ECO:0000313" key="4">
    <source>
        <dbReference type="EMBL" id="EPB73102.1"/>
    </source>
</evidence>
<feature type="region of interest" description="Disordered" evidence="1">
    <location>
        <begin position="168"/>
        <end position="190"/>
    </location>
</feature>
<dbReference type="AlphaFoldDB" id="A0A0D6LZP5"/>
<dbReference type="InterPro" id="IPR038050">
    <property type="entry name" value="Neuro_actylchol_rec"/>
</dbReference>
<keyword evidence="2" id="KW-0732">Signal</keyword>
<dbReference type="EMBL" id="KE125006">
    <property type="protein sequence ID" value="EPB73102.1"/>
    <property type="molecule type" value="Genomic_DNA"/>
</dbReference>
<dbReference type="GO" id="GO:0006811">
    <property type="term" value="P:monoatomic ion transport"/>
    <property type="evidence" value="ECO:0007669"/>
    <property type="project" value="InterPro"/>
</dbReference>
<dbReference type="Pfam" id="PF02932">
    <property type="entry name" value="Neur_chan_memb"/>
    <property type="match status" value="1"/>
</dbReference>
<evidence type="ECO:0000313" key="5">
    <source>
        <dbReference type="Proteomes" id="UP000054495"/>
    </source>
</evidence>
<feature type="domain" description="Neurotransmitter-gated ion-channel transmembrane" evidence="3">
    <location>
        <begin position="9"/>
        <end position="66"/>
    </location>
</feature>
<feature type="signal peptide" evidence="2">
    <location>
        <begin position="1"/>
        <end position="20"/>
    </location>
</feature>
<dbReference type="GO" id="GO:0016020">
    <property type="term" value="C:membrane"/>
    <property type="evidence" value="ECO:0007669"/>
    <property type="project" value="InterPro"/>
</dbReference>
<dbReference type="SUPFAM" id="SSF90112">
    <property type="entry name" value="Neurotransmitter-gated ion-channel transmembrane pore"/>
    <property type="match status" value="1"/>
</dbReference>
<evidence type="ECO:0000256" key="1">
    <source>
        <dbReference type="SAM" id="MobiDB-lite"/>
    </source>
</evidence>
<dbReference type="Proteomes" id="UP000054495">
    <property type="component" value="Unassembled WGS sequence"/>
</dbReference>
<feature type="region of interest" description="Disordered" evidence="1">
    <location>
        <begin position="76"/>
        <end position="100"/>
    </location>
</feature>
<feature type="compositionally biased region" description="Basic and acidic residues" evidence="1">
    <location>
        <begin position="76"/>
        <end position="92"/>
    </location>
</feature>
<evidence type="ECO:0000259" key="3">
    <source>
        <dbReference type="Pfam" id="PF02932"/>
    </source>
</evidence>